<dbReference type="EMBL" id="CCNE01000023">
    <property type="protein sequence ID" value="CDX59611.1"/>
    <property type="molecule type" value="Genomic_DNA"/>
</dbReference>
<accession>A0A090GF37</accession>
<dbReference type="Proteomes" id="UP000046122">
    <property type="component" value="Unassembled WGS sequence"/>
</dbReference>
<evidence type="ECO:0000313" key="1">
    <source>
        <dbReference type="EMBL" id="CDX59611.1"/>
    </source>
</evidence>
<sequence>MGLLAGRSTAGGVCRICRQDAGRPHRPCRGCRRGNRLPGLQQLHDRPGADLRWRLEVRGLSEWRGQCLGTALSHGISAWPQQGAISEALRSLCKRIQYLIEIPYRAGMLFRDNVIEFSRTKAPAMAARECLAAEAAALDAWHGPNLYSSFLRKNGVRPDRDQAATIGLLMGTKVLASDGSRQPRSRANRSRK</sequence>
<gene>
    <name evidence="1" type="ORF">MPL3365_30754</name>
</gene>
<organism evidence="1 2">
    <name type="scientific">Mesorhizobium plurifarium</name>
    <dbReference type="NCBI Taxonomy" id="69974"/>
    <lineage>
        <taxon>Bacteria</taxon>
        <taxon>Pseudomonadati</taxon>
        <taxon>Pseudomonadota</taxon>
        <taxon>Alphaproteobacteria</taxon>
        <taxon>Hyphomicrobiales</taxon>
        <taxon>Phyllobacteriaceae</taxon>
        <taxon>Mesorhizobium</taxon>
    </lineage>
</organism>
<reference evidence="1 2" key="1">
    <citation type="submission" date="2014-08" db="EMBL/GenBank/DDBJ databases">
        <authorList>
            <person name="Moulin Lionel"/>
        </authorList>
    </citation>
    <scope>NUCLEOTIDE SEQUENCE [LARGE SCALE GENOMIC DNA]</scope>
</reference>
<evidence type="ECO:0000313" key="2">
    <source>
        <dbReference type="Proteomes" id="UP000046122"/>
    </source>
</evidence>
<protein>
    <submittedName>
        <fullName evidence="1">Uncharacterized protein</fullName>
    </submittedName>
</protein>
<proteinExistence type="predicted"/>
<name>A0A090GF37_MESPL</name>
<dbReference type="AlphaFoldDB" id="A0A090GF37"/>